<dbReference type="FunFam" id="1.10.10.10:FF:000367">
    <property type="entry name" value="Heat stress transcription factor A-8"/>
    <property type="match status" value="1"/>
</dbReference>
<evidence type="ECO:0000256" key="10">
    <source>
        <dbReference type="ARBA" id="ARBA00061350"/>
    </source>
</evidence>
<comment type="subunit">
    <text evidence="2">Homotrimer.</text>
</comment>
<comment type="similarity">
    <text evidence="10">Belongs to the HSF family. Class A subfamily.</text>
</comment>
<keyword evidence="13" id="KW-1185">Reference proteome</keyword>
<evidence type="ECO:0000256" key="3">
    <source>
        <dbReference type="ARBA" id="ARBA00022553"/>
    </source>
</evidence>
<keyword evidence="6" id="KW-0238">DNA-binding</keyword>
<dbReference type="SMART" id="SM00415">
    <property type="entry name" value="HSF"/>
    <property type="match status" value="1"/>
</dbReference>
<evidence type="ECO:0000256" key="4">
    <source>
        <dbReference type="ARBA" id="ARBA00023015"/>
    </source>
</evidence>
<dbReference type="InterPro" id="IPR036390">
    <property type="entry name" value="WH_DNA-bd_sf"/>
</dbReference>
<keyword evidence="3" id="KW-0597">Phosphoprotein</keyword>
<keyword evidence="4" id="KW-0805">Transcription regulation</keyword>
<dbReference type="InterPro" id="IPR036388">
    <property type="entry name" value="WH-like_DNA-bd_sf"/>
</dbReference>
<evidence type="ECO:0000313" key="13">
    <source>
        <dbReference type="Proteomes" id="UP000489600"/>
    </source>
</evidence>
<sequence>MESSSSSRARSMPPVPMEGLQEAGPSPFLTKTFQMVDDPNTNHIVSWNRGGISFVVWDPHLLSATILPLYFKHNNFSSFVRQLNTYFWMTSKMCSASNYFKRGFRKIEAERWEFMNEGFLMGQIDLLKSIRRRTTTSSPPSLLHQHDPCTELLRRDRDTLMVEVSRLREQEQRARCYIQAMEQRINGAEKKQRHMMSFLRQAVQNPSLLQQLLEQRKEPSEEAAAIDQIQTSLVKQEAVEHVSELEALALEMQGHGRQRTGDVERELDDGFWEELLVSDHNSEEEDANVSVVPRTSY</sequence>
<evidence type="ECO:0000256" key="9">
    <source>
        <dbReference type="ARBA" id="ARBA00054492"/>
    </source>
</evidence>
<evidence type="ECO:0000259" key="11">
    <source>
        <dbReference type="SMART" id="SM00415"/>
    </source>
</evidence>
<dbReference type="PANTHER" id="PTHR10015:SF449">
    <property type="entry name" value="HEAT STRESS TRANSCRIPTION FACTOR A-7B"/>
    <property type="match status" value="1"/>
</dbReference>
<keyword evidence="8" id="KW-0539">Nucleus</keyword>
<feature type="domain" description="HSF-type DNA-binding" evidence="11">
    <location>
        <begin position="24"/>
        <end position="133"/>
    </location>
</feature>
<dbReference type="InterPro" id="IPR000232">
    <property type="entry name" value="HSF_DNA-bd"/>
</dbReference>
<evidence type="ECO:0000313" key="12">
    <source>
        <dbReference type="EMBL" id="VVB06716.1"/>
    </source>
</evidence>
<dbReference type="GO" id="GO:0000978">
    <property type="term" value="F:RNA polymerase II cis-regulatory region sequence-specific DNA binding"/>
    <property type="evidence" value="ECO:0007669"/>
    <property type="project" value="TreeGrafter"/>
</dbReference>
<dbReference type="GO" id="GO:0005634">
    <property type="term" value="C:nucleus"/>
    <property type="evidence" value="ECO:0007669"/>
    <property type="project" value="UniProtKB-SubCell"/>
</dbReference>
<dbReference type="Pfam" id="PF00447">
    <property type="entry name" value="HSF_DNA-bind"/>
    <property type="match status" value="1"/>
</dbReference>
<gene>
    <name evidence="12" type="ORF">ANE_LOCUS17160</name>
</gene>
<dbReference type="Gene3D" id="1.10.10.10">
    <property type="entry name" value="Winged helix-like DNA-binding domain superfamily/Winged helix DNA-binding domain"/>
    <property type="match status" value="1"/>
</dbReference>
<evidence type="ECO:0000256" key="7">
    <source>
        <dbReference type="ARBA" id="ARBA00023163"/>
    </source>
</evidence>
<dbReference type="EMBL" id="CABITT030000005">
    <property type="protein sequence ID" value="VVB06716.1"/>
    <property type="molecule type" value="Genomic_DNA"/>
</dbReference>
<protein>
    <recommendedName>
        <fullName evidence="11">HSF-type DNA-binding domain-containing protein</fullName>
    </recommendedName>
</protein>
<evidence type="ECO:0000256" key="1">
    <source>
        <dbReference type="ARBA" id="ARBA00004123"/>
    </source>
</evidence>
<keyword evidence="7" id="KW-0804">Transcription</keyword>
<reference evidence="12" key="1">
    <citation type="submission" date="2019-07" db="EMBL/GenBank/DDBJ databases">
        <authorList>
            <person name="Dittberner H."/>
        </authorList>
    </citation>
    <scope>NUCLEOTIDE SEQUENCE [LARGE SCALE GENOMIC DNA]</scope>
</reference>
<name>A0A565BZC1_9BRAS</name>
<evidence type="ECO:0000256" key="2">
    <source>
        <dbReference type="ARBA" id="ARBA00011233"/>
    </source>
</evidence>
<dbReference type="SUPFAM" id="SSF46785">
    <property type="entry name" value="Winged helix' DNA-binding domain"/>
    <property type="match status" value="1"/>
</dbReference>
<dbReference type="PRINTS" id="PR00056">
    <property type="entry name" value="HSFDOMAIN"/>
</dbReference>
<evidence type="ECO:0000256" key="5">
    <source>
        <dbReference type="ARBA" id="ARBA00023016"/>
    </source>
</evidence>
<comment type="caution">
    <text evidence="12">The sequence shown here is derived from an EMBL/GenBank/DDBJ whole genome shotgun (WGS) entry which is preliminary data.</text>
</comment>
<keyword evidence="5" id="KW-0346">Stress response</keyword>
<organism evidence="12 13">
    <name type="scientific">Arabis nemorensis</name>
    <dbReference type="NCBI Taxonomy" id="586526"/>
    <lineage>
        <taxon>Eukaryota</taxon>
        <taxon>Viridiplantae</taxon>
        <taxon>Streptophyta</taxon>
        <taxon>Embryophyta</taxon>
        <taxon>Tracheophyta</taxon>
        <taxon>Spermatophyta</taxon>
        <taxon>Magnoliopsida</taxon>
        <taxon>eudicotyledons</taxon>
        <taxon>Gunneridae</taxon>
        <taxon>Pentapetalae</taxon>
        <taxon>rosids</taxon>
        <taxon>malvids</taxon>
        <taxon>Brassicales</taxon>
        <taxon>Brassicaceae</taxon>
        <taxon>Arabideae</taxon>
        <taxon>Arabis</taxon>
    </lineage>
</organism>
<comment type="function">
    <text evidence="9">Transcriptional activator that specifically binds DNA sequence 5'-AGAAnnTTCT-3' known as heat shock promoter elements (HSE).</text>
</comment>
<comment type="subcellular location">
    <subcellularLocation>
        <location evidence="1">Nucleus</location>
    </subcellularLocation>
</comment>
<accession>A0A565BZC1</accession>
<evidence type="ECO:0000256" key="6">
    <source>
        <dbReference type="ARBA" id="ARBA00023125"/>
    </source>
</evidence>
<dbReference type="PANTHER" id="PTHR10015">
    <property type="entry name" value="HEAT SHOCK TRANSCRIPTION FACTOR"/>
    <property type="match status" value="1"/>
</dbReference>
<proteinExistence type="inferred from homology"/>
<evidence type="ECO:0000256" key="8">
    <source>
        <dbReference type="ARBA" id="ARBA00023242"/>
    </source>
</evidence>
<dbReference type="OrthoDB" id="60033at2759"/>
<dbReference type="Proteomes" id="UP000489600">
    <property type="component" value="Unassembled WGS sequence"/>
</dbReference>
<dbReference type="GO" id="GO:0003700">
    <property type="term" value="F:DNA-binding transcription factor activity"/>
    <property type="evidence" value="ECO:0007669"/>
    <property type="project" value="InterPro"/>
</dbReference>
<dbReference type="AlphaFoldDB" id="A0A565BZC1"/>
<dbReference type="GO" id="GO:0006357">
    <property type="term" value="P:regulation of transcription by RNA polymerase II"/>
    <property type="evidence" value="ECO:0007669"/>
    <property type="project" value="TreeGrafter"/>
</dbReference>
<dbReference type="GO" id="GO:0034605">
    <property type="term" value="P:cellular response to heat"/>
    <property type="evidence" value="ECO:0007669"/>
    <property type="project" value="TreeGrafter"/>
</dbReference>